<evidence type="ECO:0000313" key="9">
    <source>
        <dbReference type="EMBL" id="KAG5836862.1"/>
    </source>
</evidence>
<accession>A0A9D3RRB6</accession>
<sequence length="697" mass="76407">MGQSPPATLVLMDPPYFNVRPGGEYRQEAGRELVIPCAASGDPEIPTIMWRKVGKPSRSQHTILPCGSLQFSSLSKEDHGEWECVATNVVTSITASTRLLVIGTSPHAPTNIHVSVSTTTANVSWEPGYDGGFEQTFSVWYGPVVKRAQFGPHDWRSVAVPGARNWLQVQGLEAETAYQFSVLAQNKLGTGPFSEVVTVNTLVFPISTPETLVLLTPPRCLTANRTQQGVLLTWLPPANHTSPINHYIMEFRLVERWDVLDDAIPAGETELLVKDLVQDSWYEFRVMAVMENVVSENSNIVGVSSTDLFSAPEMADEGLARPVVAGIVATICFLAAAILFSTLAACFVNKQRRRKLKRKRDPPLSITHFRKSIETPIPLTPLPGIEPYWEGPDESSYRPPHTSPQCPPLGRRARRACARWAPCPSRRRTGAGSPAPPRRRSCRSTRRPSAPSPARSTACPSTRRRPPRPSSSSAAGPTAASSWRPGAPRRPPGPAASRASPSWRSRTCTPSSASRTRRTTTRTTRGPCPPSCPRCGRTRSRPCPPARRVTPSPRPTAPLPAAHGRKHLGALSAPAGSESVDALRYRHVKKAKKMATNNAKSKQKPGVCVSQTRQLHASQVLQPEEALYLRKAKKRSARQAPYARLSALLYRRPPGTTRRPFWPAWTPRTWTTSPLSETGRALPPSGDCDRVALPRLQ</sequence>
<feature type="compositionally biased region" description="Basic residues" evidence="5">
    <location>
        <begin position="437"/>
        <end position="446"/>
    </location>
</feature>
<keyword evidence="2" id="KW-0677">Repeat</keyword>
<dbReference type="PROSITE" id="PS50835">
    <property type="entry name" value="IG_LIKE"/>
    <property type="match status" value="1"/>
</dbReference>
<feature type="region of interest" description="Disordered" evidence="5">
    <location>
        <begin position="384"/>
        <end position="410"/>
    </location>
</feature>
<evidence type="ECO:0000256" key="6">
    <source>
        <dbReference type="SAM" id="Phobius"/>
    </source>
</evidence>
<dbReference type="InterPro" id="IPR003598">
    <property type="entry name" value="Ig_sub2"/>
</dbReference>
<feature type="domain" description="Fibronectin type-III" evidence="8">
    <location>
        <begin position="217"/>
        <end position="309"/>
    </location>
</feature>
<dbReference type="PANTHER" id="PTHR12231:SF240">
    <property type="entry name" value="PROTEIN TURTLE HOMOLOG B"/>
    <property type="match status" value="1"/>
</dbReference>
<dbReference type="InterPro" id="IPR003961">
    <property type="entry name" value="FN3_dom"/>
</dbReference>
<feature type="transmembrane region" description="Helical" evidence="6">
    <location>
        <begin position="323"/>
        <end position="348"/>
    </location>
</feature>
<reference evidence="9" key="1">
    <citation type="submission" date="2021-01" db="EMBL/GenBank/DDBJ databases">
        <title>A chromosome-scale assembly of European eel, Anguilla anguilla.</title>
        <authorList>
            <person name="Henkel C."/>
            <person name="Jong-Raadsen S.A."/>
            <person name="Dufour S."/>
            <person name="Weltzien F.-A."/>
            <person name="Palstra A.P."/>
            <person name="Pelster B."/>
            <person name="Spaink H.P."/>
            <person name="Van Den Thillart G.E."/>
            <person name="Jansen H."/>
            <person name="Zahm M."/>
            <person name="Klopp C."/>
            <person name="Cedric C."/>
            <person name="Louis A."/>
            <person name="Berthelot C."/>
            <person name="Parey E."/>
            <person name="Roest Crollius H."/>
            <person name="Montfort J."/>
            <person name="Robinson-Rechavi M."/>
            <person name="Bucao C."/>
            <person name="Bouchez O."/>
            <person name="Gislard M."/>
            <person name="Lluch J."/>
            <person name="Milhes M."/>
            <person name="Lampietro C."/>
            <person name="Lopez Roques C."/>
            <person name="Donnadieu C."/>
            <person name="Braasch I."/>
            <person name="Desvignes T."/>
            <person name="Postlethwait J."/>
            <person name="Bobe J."/>
            <person name="Guiguen Y."/>
            <person name="Dirks R."/>
        </authorList>
    </citation>
    <scope>NUCLEOTIDE SEQUENCE</scope>
    <source>
        <strain evidence="9">Tag_6206</strain>
        <tissue evidence="9">Liver</tissue>
    </source>
</reference>
<proteinExistence type="predicted"/>
<evidence type="ECO:0000259" key="8">
    <source>
        <dbReference type="PROSITE" id="PS50853"/>
    </source>
</evidence>
<evidence type="ECO:0000256" key="5">
    <source>
        <dbReference type="SAM" id="MobiDB-lite"/>
    </source>
</evidence>
<dbReference type="InterPro" id="IPR003599">
    <property type="entry name" value="Ig_sub"/>
</dbReference>
<organism evidence="9 10">
    <name type="scientific">Anguilla anguilla</name>
    <name type="common">European freshwater eel</name>
    <name type="synonym">Muraena anguilla</name>
    <dbReference type="NCBI Taxonomy" id="7936"/>
    <lineage>
        <taxon>Eukaryota</taxon>
        <taxon>Metazoa</taxon>
        <taxon>Chordata</taxon>
        <taxon>Craniata</taxon>
        <taxon>Vertebrata</taxon>
        <taxon>Euteleostomi</taxon>
        <taxon>Actinopterygii</taxon>
        <taxon>Neopterygii</taxon>
        <taxon>Teleostei</taxon>
        <taxon>Anguilliformes</taxon>
        <taxon>Anguillidae</taxon>
        <taxon>Anguilla</taxon>
    </lineage>
</organism>
<keyword evidence="3" id="KW-1015">Disulfide bond</keyword>
<dbReference type="PANTHER" id="PTHR12231">
    <property type="entry name" value="CTX-RELATED TYPE I TRANSMEMBRANE PROTEIN"/>
    <property type="match status" value="1"/>
</dbReference>
<gene>
    <name evidence="9" type="ORF">ANANG_G00233200</name>
</gene>
<dbReference type="InterPro" id="IPR013783">
    <property type="entry name" value="Ig-like_fold"/>
</dbReference>
<keyword evidence="6" id="KW-1133">Transmembrane helix</keyword>
<dbReference type="GO" id="GO:0043005">
    <property type="term" value="C:neuron projection"/>
    <property type="evidence" value="ECO:0007669"/>
    <property type="project" value="TreeGrafter"/>
</dbReference>
<dbReference type="SUPFAM" id="SSF48726">
    <property type="entry name" value="Immunoglobulin"/>
    <property type="match status" value="1"/>
</dbReference>
<dbReference type="SMART" id="SM00408">
    <property type="entry name" value="IGc2"/>
    <property type="match status" value="1"/>
</dbReference>
<evidence type="ECO:0000313" key="10">
    <source>
        <dbReference type="Proteomes" id="UP001044222"/>
    </source>
</evidence>
<name>A0A9D3RRB6_ANGAN</name>
<feature type="region of interest" description="Disordered" evidence="5">
    <location>
        <begin position="673"/>
        <end position="697"/>
    </location>
</feature>
<dbReference type="Pfam" id="PF13927">
    <property type="entry name" value="Ig_3"/>
    <property type="match status" value="1"/>
</dbReference>
<keyword evidence="4" id="KW-0393">Immunoglobulin domain</keyword>
<comment type="caution">
    <text evidence="9">The sequence shown here is derived from an EMBL/GenBank/DDBJ whole genome shotgun (WGS) entry which is preliminary data.</text>
</comment>
<feature type="domain" description="Fibronectin type-III" evidence="8">
    <location>
        <begin position="108"/>
        <end position="204"/>
    </location>
</feature>
<dbReference type="InterPro" id="IPR007110">
    <property type="entry name" value="Ig-like_dom"/>
</dbReference>
<dbReference type="InterPro" id="IPR036179">
    <property type="entry name" value="Ig-like_dom_sf"/>
</dbReference>
<feature type="compositionally biased region" description="Basic and acidic residues" evidence="5">
    <location>
        <begin position="687"/>
        <end position="697"/>
    </location>
</feature>
<dbReference type="InterPro" id="IPR051170">
    <property type="entry name" value="Neural/epithelial_adhesion"/>
</dbReference>
<feature type="compositionally biased region" description="Low complexity" evidence="5">
    <location>
        <begin position="495"/>
        <end position="514"/>
    </location>
</feature>
<protein>
    <submittedName>
        <fullName evidence="9">Uncharacterized protein</fullName>
    </submittedName>
</protein>
<keyword evidence="6" id="KW-0472">Membrane</keyword>
<evidence type="ECO:0000256" key="4">
    <source>
        <dbReference type="ARBA" id="ARBA00023319"/>
    </source>
</evidence>
<keyword evidence="6" id="KW-0812">Transmembrane</keyword>
<dbReference type="InterPro" id="IPR036116">
    <property type="entry name" value="FN3_sf"/>
</dbReference>
<keyword evidence="10" id="KW-1185">Reference proteome</keyword>
<feature type="region of interest" description="Disordered" evidence="5">
    <location>
        <begin position="423"/>
        <end position="562"/>
    </location>
</feature>
<dbReference type="FunFam" id="2.60.40.10:FF:000389">
    <property type="entry name" value="Immunoglobulin superfamily member 9B"/>
    <property type="match status" value="1"/>
</dbReference>
<feature type="domain" description="Ig-like" evidence="7">
    <location>
        <begin position="15"/>
        <end position="96"/>
    </location>
</feature>
<dbReference type="SUPFAM" id="SSF49265">
    <property type="entry name" value="Fibronectin type III"/>
    <property type="match status" value="1"/>
</dbReference>
<dbReference type="SMART" id="SM00409">
    <property type="entry name" value="IG"/>
    <property type="match status" value="1"/>
</dbReference>
<dbReference type="SMART" id="SM00060">
    <property type="entry name" value="FN3"/>
    <property type="match status" value="2"/>
</dbReference>
<feature type="compositionally biased region" description="Low complexity" evidence="5">
    <location>
        <begin position="447"/>
        <end position="461"/>
    </location>
</feature>
<evidence type="ECO:0000259" key="7">
    <source>
        <dbReference type="PROSITE" id="PS50835"/>
    </source>
</evidence>
<dbReference type="AlphaFoldDB" id="A0A9D3RRB6"/>
<keyword evidence="1" id="KW-0732">Signal</keyword>
<evidence type="ECO:0000256" key="1">
    <source>
        <dbReference type="ARBA" id="ARBA00022729"/>
    </source>
</evidence>
<dbReference type="Gene3D" id="2.60.40.10">
    <property type="entry name" value="Immunoglobulins"/>
    <property type="match status" value="3"/>
</dbReference>
<feature type="compositionally biased region" description="Low complexity" evidence="5">
    <location>
        <begin position="470"/>
        <end position="486"/>
    </location>
</feature>
<evidence type="ECO:0000256" key="2">
    <source>
        <dbReference type="ARBA" id="ARBA00022737"/>
    </source>
</evidence>
<dbReference type="PROSITE" id="PS50853">
    <property type="entry name" value="FN3"/>
    <property type="match status" value="2"/>
</dbReference>
<dbReference type="CDD" id="cd00063">
    <property type="entry name" value="FN3"/>
    <property type="match status" value="2"/>
</dbReference>
<dbReference type="FunFam" id="2.60.40.10:FF:000272">
    <property type="entry name" value="Immunoglobulin superfamily member 9B"/>
    <property type="match status" value="1"/>
</dbReference>
<dbReference type="Proteomes" id="UP001044222">
    <property type="component" value="Chromosome 13"/>
</dbReference>
<dbReference type="EMBL" id="JAFIRN010000013">
    <property type="protein sequence ID" value="KAG5836862.1"/>
    <property type="molecule type" value="Genomic_DNA"/>
</dbReference>
<dbReference type="Pfam" id="PF00041">
    <property type="entry name" value="fn3"/>
    <property type="match status" value="2"/>
</dbReference>
<evidence type="ECO:0000256" key="3">
    <source>
        <dbReference type="ARBA" id="ARBA00023157"/>
    </source>
</evidence>